<evidence type="ECO:0000313" key="1">
    <source>
        <dbReference type="EMBL" id="KAJ4719360.1"/>
    </source>
</evidence>
<sequence>MMEAEKKRSRGGFLHLFDWNGKSRKKLFANNQELDGEAKKRKENVGTMAKSLLQVIEVDESRASSSNKGSELNCASSITSDEEYGSRAPGVVARLMGLDSLPTSNGPEPCSTVYSDLGSLRTSCYDRNIPNLCSENHYLNIPTKEFFYRNQVKSRVAHKVQNWPIERFQTEMLPPKSAKSIPITHHKLLSPIKSQGFGPTRNTAYIVEAAAKIIEASPKASSKGKRPSIASSVPLRLWDMKEKMETANRVSRPLKSNESVTGKYMKGQHCDRSHHESDSAAAKAFVNVEKRSPDNRRKKGKTGSMAVQAKINVERREGSPSSSSSSRSSMIPKEKSGSKTNQSCKREPDTQTQRTVQKGTSTSRANHVLRQNNQKQNYTLNKERSNSKNSAQNQQVRKSKSTSGSIGSQRSVNKAVANSETGSRKTGLTTNNASKELLSCKSKNLSQKNQSANGDSQSEESVVDNEMKKDEKSIKCNIAIEGYMNWGAADNRKNGMDVVSFTFSSPIRSRSDPESSGQVMGKNNTFNVDCFGDNKQLNLKRSTLSSPGLNINGGGDSLSVLLEQKLMELTCKIESSHCNVVREGNSGIAASSLQDSVPRQGMVTVKGDQRLQLCLDNNNSDYLNNSCSTSNDSSAFSSNPKWQFRQAEEMERHSSSSNNNENGREFYYQNSSSVSSLEHSYTSVNCSDSRDNTNDRKQFLWEQDQVESTSLVADASLSMDCETELSDSASSISVGKTGRKIMTRTFSLVDVNESSSWEFEYLRELLDNAELTIEEFALGQTHGGITPSLFNQLEHCENKLGRNTDENSKLGRRVLFDFVYECLDLKWQQFFVRSCQGRAKWAMLFQRKELLVEELYKEVHGWQSAGDMMVDELVEKDMSSQVGKWLDFDTEAFEEGEEIESEILTCLLDELVCDFLFY</sequence>
<dbReference type="EMBL" id="CM051397">
    <property type="protein sequence ID" value="KAJ4719360.1"/>
    <property type="molecule type" value="Genomic_DNA"/>
</dbReference>
<evidence type="ECO:0000313" key="2">
    <source>
        <dbReference type="Proteomes" id="UP001164539"/>
    </source>
</evidence>
<name>A0ACC1Y734_MELAZ</name>
<gene>
    <name evidence="1" type="ORF">OWV82_007350</name>
</gene>
<proteinExistence type="predicted"/>
<protein>
    <submittedName>
        <fullName evidence="1">GPI-anchored adhesin-like protein</fullName>
    </submittedName>
</protein>
<dbReference type="Proteomes" id="UP001164539">
    <property type="component" value="Chromosome 4"/>
</dbReference>
<keyword evidence="2" id="KW-1185">Reference proteome</keyword>
<reference evidence="1 2" key="1">
    <citation type="journal article" date="2023" name="Science">
        <title>Complex scaffold remodeling in plant triterpene biosynthesis.</title>
        <authorList>
            <person name="De La Pena R."/>
            <person name="Hodgson H."/>
            <person name="Liu J.C."/>
            <person name="Stephenson M.J."/>
            <person name="Martin A.C."/>
            <person name="Owen C."/>
            <person name="Harkess A."/>
            <person name="Leebens-Mack J."/>
            <person name="Jimenez L.E."/>
            <person name="Osbourn A."/>
            <person name="Sattely E.S."/>
        </authorList>
    </citation>
    <scope>NUCLEOTIDE SEQUENCE [LARGE SCALE GENOMIC DNA]</scope>
    <source>
        <strain evidence="2">cv. JPN11</strain>
        <tissue evidence="1">Leaf</tissue>
    </source>
</reference>
<comment type="caution">
    <text evidence="1">The sequence shown here is derived from an EMBL/GenBank/DDBJ whole genome shotgun (WGS) entry which is preliminary data.</text>
</comment>
<organism evidence="1 2">
    <name type="scientific">Melia azedarach</name>
    <name type="common">Chinaberry tree</name>
    <dbReference type="NCBI Taxonomy" id="155640"/>
    <lineage>
        <taxon>Eukaryota</taxon>
        <taxon>Viridiplantae</taxon>
        <taxon>Streptophyta</taxon>
        <taxon>Embryophyta</taxon>
        <taxon>Tracheophyta</taxon>
        <taxon>Spermatophyta</taxon>
        <taxon>Magnoliopsida</taxon>
        <taxon>eudicotyledons</taxon>
        <taxon>Gunneridae</taxon>
        <taxon>Pentapetalae</taxon>
        <taxon>rosids</taxon>
        <taxon>malvids</taxon>
        <taxon>Sapindales</taxon>
        <taxon>Meliaceae</taxon>
        <taxon>Melia</taxon>
    </lineage>
</organism>
<accession>A0ACC1Y734</accession>